<sequence length="237" mass="26347">MWNLSSLFRTLALALLALSVEVQGAQNKFGPEWILGLTPATILYAETTLFLPDPPSRPKDTLLIWVGLPTSQNDRYQQVLASYDRSKAATLNNVEYRICGAKLGQWCGYARILTANGKATAVDAAEARNGIRMQFTFNPSTGKMIQTMSSSTRIIANWEKSSGRPQRFQTALECQDQCAGIINAHAFMNTTIRLSEPDPNWGNTVKTSLTWTPEPLTTFDRGVTWQIPTINIQQVSF</sequence>
<dbReference type="AlphaFoldDB" id="A0A8H3ZD86"/>
<accession>A0A8H3ZD86</accession>
<reference evidence="2 3" key="1">
    <citation type="submission" date="2018-12" db="EMBL/GenBank/DDBJ databases">
        <title>Venturia inaequalis Genome Resource.</title>
        <authorList>
            <person name="Lichtner F.J."/>
        </authorList>
    </citation>
    <scope>NUCLEOTIDE SEQUENCE [LARGE SCALE GENOMIC DNA]</scope>
    <source>
        <strain evidence="2 3">120213</strain>
    </source>
</reference>
<feature type="chain" id="PRO_5034922126" evidence="1">
    <location>
        <begin position="25"/>
        <end position="237"/>
    </location>
</feature>
<dbReference type="Proteomes" id="UP000447873">
    <property type="component" value="Unassembled WGS sequence"/>
</dbReference>
<name>A0A8H3ZD86_VENIN</name>
<gene>
    <name evidence="2" type="ORF">EG328_003354</name>
</gene>
<protein>
    <submittedName>
        <fullName evidence="2">Uncharacterized protein</fullName>
    </submittedName>
</protein>
<evidence type="ECO:0000313" key="3">
    <source>
        <dbReference type="Proteomes" id="UP000447873"/>
    </source>
</evidence>
<keyword evidence="1" id="KW-0732">Signal</keyword>
<evidence type="ECO:0000313" key="2">
    <source>
        <dbReference type="EMBL" id="KAE9989037.1"/>
    </source>
</evidence>
<dbReference type="EMBL" id="WNWS01000002">
    <property type="protein sequence ID" value="KAE9989037.1"/>
    <property type="molecule type" value="Genomic_DNA"/>
</dbReference>
<organism evidence="2 3">
    <name type="scientific">Venturia inaequalis</name>
    <name type="common">Apple scab fungus</name>
    <dbReference type="NCBI Taxonomy" id="5025"/>
    <lineage>
        <taxon>Eukaryota</taxon>
        <taxon>Fungi</taxon>
        <taxon>Dikarya</taxon>
        <taxon>Ascomycota</taxon>
        <taxon>Pezizomycotina</taxon>
        <taxon>Dothideomycetes</taxon>
        <taxon>Pleosporomycetidae</taxon>
        <taxon>Venturiales</taxon>
        <taxon>Venturiaceae</taxon>
        <taxon>Venturia</taxon>
    </lineage>
</organism>
<proteinExistence type="predicted"/>
<feature type="signal peptide" evidence="1">
    <location>
        <begin position="1"/>
        <end position="24"/>
    </location>
</feature>
<evidence type="ECO:0000256" key="1">
    <source>
        <dbReference type="SAM" id="SignalP"/>
    </source>
</evidence>
<comment type="caution">
    <text evidence="2">The sequence shown here is derived from an EMBL/GenBank/DDBJ whole genome shotgun (WGS) entry which is preliminary data.</text>
</comment>